<feature type="compositionally biased region" description="Gly residues" evidence="1">
    <location>
        <begin position="357"/>
        <end position="370"/>
    </location>
</feature>
<gene>
    <name evidence="2" type="ORF">PCOR1329_LOCUS49951</name>
</gene>
<evidence type="ECO:0000313" key="2">
    <source>
        <dbReference type="EMBL" id="CAK0861195.1"/>
    </source>
</evidence>
<proteinExistence type="predicted"/>
<feature type="compositionally biased region" description="Acidic residues" evidence="1">
    <location>
        <begin position="305"/>
        <end position="314"/>
    </location>
</feature>
<name>A0ABN9UMQ6_9DINO</name>
<reference evidence="2" key="1">
    <citation type="submission" date="2023-10" db="EMBL/GenBank/DDBJ databases">
        <authorList>
            <person name="Chen Y."/>
            <person name="Shah S."/>
            <person name="Dougan E. K."/>
            <person name="Thang M."/>
            <person name="Chan C."/>
        </authorList>
    </citation>
    <scope>NUCLEOTIDE SEQUENCE [LARGE SCALE GENOMIC DNA]</scope>
</reference>
<protein>
    <submittedName>
        <fullName evidence="2">Uncharacterized protein</fullName>
    </submittedName>
</protein>
<accession>A0ABN9UMQ6</accession>
<sequence>MFAANTAWTQMLFRDMLAAHWDVTIENARSVGGKKMSCGSNEQICLNGLQSHKEFRQKVLILSGRTWNRAGCVLSNCFRGGGAADPEMGRLRMRDPDLQIMHFMGGSKSNAEQAMCDDGVNGAAHIALDGAKGGVNEGARTRAKAPEGGGKARGGVMKALVLDGAGPRARRAAQQRGRPTGPYLERTRLTDSLVTGEVLEWKGKFGWIKPHRPVDLAAWRRPVPERAKAILPSVIQNRSRGGRVSNMFLPHGGPADHPKAAIHRGKLYVHKVDLEYWVSALTPGSVCRFHVYSDANSLGAEDVTELADDGDGADEGTSGHAPWRNTGWNEGSTRGEGVWKKPEEGRGGRSRSRRRGGGGGGGGGRGGGGGGAFGGVYVSPPYLSPRSYGLAPSLRAGAPSGAWLARLPIARRHAALPRRKQEKQEIM</sequence>
<feature type="region of interest" description="Disordered" evidence="1">
    <location>
        <begin position="305"/>
        <end position="370"/>
    </location>
</feature>
<comment type="caution">
    <text evidence="2">The sequence shown here is derived from an EMBL/GenBank/DDBJ whole genome shotgun (WGS) entry which is preliminary data.</text>
</comment>
<dbReference type="EMBL" id="CAUYUJ010016050">
    <property type="protein sequence ID" value="CAK0861195.1"/>
    <property type="molecule type" value="Genomic_DNA"/>
</dbReference>
<evidence type="ECO:0000256" key="1">
    <source>
        <dbReference type="SAM" id="MobiDB-lite"/>
    </source>
</evidence>
<dbReference type="Proteomes" id="UP001189429">
    <property type="component" value="Unassembled WGS sequence"/>
</dbReference>
<keyword evidence="3" id="KW-1185">Reference proteome</keyword>
<feature type="compositionally biased region" description="Basic and acidic residues" evidence="1">
    <location>
        <begin position="337"/>
        <end position="347"/>
    </location>
</feature>
<feature type="non-terminal residue" evidence="2">
    <location>
        <position position="427"/>
    </location>
</feature>
<evidence type="ECO:0000313" key="3">
    <source>
        <dbReference type="Proteomes" id="UP001189429"/>
    </source>
</evidence>
<organism evidence="2 3">
    <name type="scientific">Prorocentrum cordatum</name>
    <dbReference type="NCBI Taxonomy" id="2364126"/>
    <lineage>
        <taxon>Eukaryota</taxon>
        <taxon>Sar</taxon>
        <taxon>Alveolata</taxon>
        <taxon>Dinophyceae</taxon>
        <taxon>Prorocentrales</taxon>
        <taxon>Prorocentraceae</taxon>
        <taxon>Prorocentrum</taxon>
    </lineage>
</organism>